<accession>A0A150KMN5</accession>
<dbReference type="PATRIC" id="fig|46224.3.peg.384"/>
<protein>
    <recommendedName>
        <fullName evidence="4">Lipoprotein</fullName>
    </recommendedName>
</protein>
<organism evidence="2 3">
    <name type="scientific">Heyndrickxia sporothermodurans</name>
    <dbReference type="NCBI Taxonomy" id="46224"/>
    <lineage>
        <taxon>Bacteria</taxon>
        <taxon>Bacillati</taxon>
        <taxon>Bacillota</taxon>
        <taxon>Bacilli</taxon>
        <taxon>Bacillales</taxon>
        <taxon>Bacillaceae</taxon>
        <taxon>Heyndrickxia</taxon>
    </lineage>
</organism>
<evidence type="ECO:0000313" key="3">
    <source>
        <dbReference type="Proteomes" id="UP000075666"/>
    </source>
</evidence>
<comment type="caution">
    <text evidence="2">The sequence shown here is derived from an EMBL/GenBank/DDBJ whole genome shotgun (WGS) entry which is preliminary data.</text>
</comment>
<evidence type="ECO:0000313" key="2">
    <source>
        <dbReference type="EMBL" id="KYC94175.1"/>
    </source>
</evidence>
<dbReference type="PROSITE" id="PS51257">
    <property type="entry name" value="PROKAR_LIPOPROTEIN"/>
    <property type="match status" value="1"/>
</dbReference>
<name>A0A150KMN5_9BACI</name>
<proteinExistence type="predicted"/>
<dbReference type="EMBL" id="LQYN01000103">
    <property type="protein sequence ID" value="KYC94175.1"/>
    <property type="molecule type" value="Genomic_DNA"/>
</dbReference>
<dbReference type="AlphaFoldDB" id="A0A150KMN5"/>
<feature type="region of interest" description="Disordered" evidence="1">
    <location>
        <begin position="21"/>
        <end position="52"/>
    </location>
</feature>
<keyword evidence="3" id="KW-1185">Reference proteome</keyword>
<dbReference type="Proteomes" id="UP000075666">
    <property type="component" value="Unassembled WGS sequence"/>
</dbReference>
<evidence type="ECO:0008006" key="4">
    <source>
        <dbReference type="Google" id="ProtNLM"/>
    </source>
</evidence>
<sequence>MNKLLLSMLAGGLILSGCHKSTESLSSKNNPQHENKTNSTTKEEAETIGDEALYPPTEGMAIDSLIQKNIKIGDKAEELKKVAPDQYKPQFDAYSFSLSGDLYGHISNNIIHTLTVRLDSDPISLDEATDIVTSILPDDAELQDTREETPYIFYYYKSENLPSPSKIEVQIGAIGGNVKVIGFTSDIGTTVNYNN</sequence>
<reference evidence="2 3" key="1">
    <citation type="submission" date="2016-01" db="EMBL/GenBank/DDBJ databases">
        <title>Genome Sequences of Twelve Sporeforming Bacillus Species Isolated from Foods.</title>
        <authorList>
            <person name="Berendsen E.M."/>
            <person name="Wells-Bennik M.H."/>
            <person name="Krawcyk A.O."/>
            <person name="De Jong A."/>
            <person name="Holsappel S."/>
            <person name="Eijlander R.T."/>
            <person name="Kuipers O.P."/>
        </authorList>
    </citation>
    <scope>NUCLEOTIDE SEQUENCE [LARGE SCALE GENOMIC DNA]</scope>
    <source>
        <strain evidence="2 3">B4102</strain>
    </source>
</reference>
<dbReference type="RefSeq" id="WP_066235064.1">
    <property type="nucleotide sequence ID" value="NZ_JABWUL010000102.1"/>
</dbReference>
<evidence type="ECO:0000256" key="1">
    <source>
        <dbReference type="SAM" id="MobiDB-lite"/>
    </source>
</evidence>
<dbReference type="OrthoDB" id="9989436at2"/>
<feature type="compositionally biased region" description="Basic and acidic residues" evidence="1">
    <location>
        <begin position="31"/>
        <end position="45"/>
    </location>
</feature>
<gene>
    <name evidence="2" type="ORF">B4102_3701</name>
</gene>